<dbReference type="RefSeq" id="WP_036782269.1">
    <property type="nucleotide sequence ID" value="NZ_CAWLTM010000038.1"/>
</dbReference>
<dbReference type="PATRIC" id="fig|1393736.3.peg.3981"/>
<dbReference type="Proteomes" id="UP000023464">
    <property type="component" value="Unassembled WGS sequence"/>
</dbReference>
<accession>A0A022PBR9</accession>
<dbReference type="InterPro" id="IPR019596">
    <property type="entry name" value="Phage_Mu_GpM_tail_tub"/>
</dbReference>
<keyword evidence="2" id="KW-1185">Reference proteome</keyword>
<evidence type="ECO:0000313" key="1">
    <source>
        <dbReference type="EMBL" id="EYU13607.1"/>
    </source>
</evidence>
<gene>
    <name evidence="1" type="ORF">BA1DRAFT_03898</name>
</gene>
<sequence>MASPYQYTGIAYIRLNGKEIQTKDGAQLTPGGVTRDPVIGARVYGWQQTPKEARLSCVIPQGPGVSLFVIKNMVDATIEFECDTGERFMLANAWCDGNVSLTSKGEISAEFIGIECKEI</sequence>
<dbReference type="Pfam" id="PF10618">
    <property type="entry name" value="Tail_tube"/>
    <property type="match status" value="1"/>
</dbReference>
<proteinExistence type="predicted"/>
<reference evidence="1 2" key="1">
    <citation type="submission" date="2014-03" db="EMBL/GenBank/DDBJ databases">
        <title>Draft Genome of Photorhabdus luminescens BA1, an Egyptian Isolate.</title>
        <authorList>
            <person name="Ghazal S."/>
            <person name="Hurst S.G.IV."/>
            <person name="Morris K."/>
            <person name="Thomas K."/>
            <person name="Tisa L.S."/>
        </authorList>
    </citation>
    <scope>NUCLEOTIDE SEQUENCE [LARGE SCALE GENOMIC DNA]</scope>
    <source>
        <strain evidence="1 2">BA1</strain>
    </source>
</reference>
<dbReference type="EMBL" id="JFGV01000077">
    <property type="protein sequence ID" value="EYU13607.1"/>
    <property type="molecule type" value="Genomic_DNA"/>
</dbReference>
<name>A0A022PBR9_9GAMM</name>
<comment type="caution">
    <text evidence="1">The sequence shown here is derived from an EMBL/GenBank/DDBJ whole genome shotgun (WGS) entry which is preliminary data.</text>
</comment>
<protein>
    <submittedName>
        <fullName evidence="1">Phage tail tube protein</fullName>
    </submittedName>
</protein>
<evidence type="ECO:0000313" key="2">
    <source>
        <dbReference type="Proteomes" id="UP000023464"/>
    </source>
</evidence>
<dbReference type="AlphaFoldDB" id="A0A022PBR9"/>
<organism evidence="1 2">
    <name type="scientific">Photorhabdus aegyptia</name>
    <dbReference type="NCBI Taxonomy" id="2805098"/>
    <lineage>
        <taxon>Bacteria</taxon>
        <taxon>Pseudomonadati</taxon>
        <taxon>Pseudomonadota</taxon>
        <taxon>Gammaproteobacteria</taxon>
        <taxon>Enterobacterales</taxon>
        <taxon>Morganellaceae</taxon>
        <taxon>Photorhabdus</taxon>
    </lineage>
</organism>